<comment type="caution">
    <text evidence="3">The sequence shown here is derived from an EMBL/GenBank/DDBJ whole genome shotgun (WGS) entry which is preliminary data.</text>
</comment>
<feature type="region of interest" description="Disordered" evidence="1">
    <location>
        <begin position="115"/>
        <end position="140"/>
    </location>
</feature>
<dbReference type="InterPro" id="IPR046519">
    <property type="entry name" value="X-Tfes_XVIPCD"/>
</dbReference>
<feature type="compositionally biased region" description="Basic and acidic residues" evidence="1">
    <location>
        <begin position="69"/>
        <end position="84"/>
    </location>
</feature>
<organism evidence="3 4">
    <name type="scientific">Xanthomonas populi</name>
    <dbReference type="NCBI Taxonomy" id="53414"/>
    <lineage>
        <taxon>Bacteria</taxon>
        <taxon>Pseudomonadati</taxon>
        <taxon>Pseudomonadota</taxon>
        <taxon>Gammaproteobacteria</taxon>
        <taxon>Lysobacterales</taxon>
        <taxon>Lysobacteraceae</taxon>
        <taxon>Xanthomonas</taxon>
    </lineage>
</organism>
<proteinExistence type="predicted"/>
<evidence type="ECO:0000256" key="1">
    <source>
        <dbReference type="SAM" id="MobiDB-lite"/>
    </source>
</evidence>
<gene>
    <name evidence="3" type="ORF">XpopCFBP1817_04270</name>
</gene>
<evidence type="ECO:0000313" key="4">
    <source>
        <dbReference type="Proteomes" id="UP000239939"/>
    </source>
</evidence>
<feature type="domain" description="X-Tfes XVIPCD" evidence="2">
    <location>
        <begin position="61"/>
        <end position="123"/>
    </location>
</feature>
<dbReference type="AlphaFoldDB" id="A0A2S7EYP9"/>
<sequence length="140" mass="15202">MERNGLDLGTAKTFTMTAGRQGGRDWVRFKKAGEVTNPSPATAPERSRSSESSATSSLSRADQTLLEQIRGKVGEVDKANGRTFDETSERMCNSLLATAKDGGMTRVDHVFLSNQTDKLPAAHQRPRNARPSSSSMPIYA</sequence>
<keyword evidence="4" id="KW-1185">Reference proteome</keyword>
<dbReference type="Proteomes" id="UP000239939">
    <property type="component" value="Unassembled WGS sequence"/>
</dbReference>
<evidence type="ECO:0000313" key="3">
    <source>
        <dbReference type="EMBL" id="PPU98295.1"/>
    </source>
</evidence>
<name>A0A2S7EYP9_9XANT</name>
<feature type="compositionally biased region" description="Low complexity" evidence="1">
    <location>
        <begin position="50"/>
        <end position="61"/>
    </location>
</feature>
<dbReference type="OrthoDB" id="5998116at2"/>
<protein>
    <recommendedName>
        <fullName evidence="2">X-Tfes XVIPCD domain-containing protein</fullName>
    </recommendedName>
</protein>
<dbReference type="RefSeq" id="WP_128416140.1">
    <property type="nucleotide sequence ID" value="NZ_MDEJ01000016.1"/>
</dbReference>
<dbReference type="EMBL" id="MDEJ01000016">
    <property type="protein sequence ID" value="PPU98295.1"/>
    <property type="molecule type" value="Genomic_DNA"/>
</dbReference>
<evidence type="ECO:0000259" key="2">
    <source>
        <dbReference type="Pfam" id="PF20410"/>
    </source>
</evidence>
<reference evidence="4" key="1">
    <citation type="submission" date="2016-08" db="EMBL/GenBank/DDBJ databases">
        <authorList>
            <person name="Merda D."/>
            <person name="Briand M."/>
            <person name="Taghouti G."/>
            <person name="Carrere S."/>
            <person name="Gouzy J."/>
            <person name="Portier P."/>
            <person name="Jacques M.-A."/>
            <person name="Fischer-Le Saux M."/>
        </authorList>
    </citation>
    <scope>NUCLEOTIDE SEQUENCE [LARGE SCALE GENOMIC DNA]</scope>
    <source>
        <strain evidence="4">CFBP1817</strain>
    </source>
</reference>
<feature type="compositionally biased region" description="Basic and acidic residues" evidence="1">
    <location>
        <begin position="22"/>
        <end position="33"/>
    </location>
</feature>
<feature type="region of interest" description="Disordered" evidence="1">
    <location>
        <begin position="17"/>
        <end position="84"/>
    </location>
</feature>
<feature type="compositionally biased region" description="Polar residues" evidence="1">
    <location>
        <begin position="130"/>
        <end position="140"/>
    </location>
</feature>
<dbReference type="Pfam" id="PF20410">
    <property type="entry name" value="X-Tfes_XVIPCD"/>
    <property type="match status" value="1"/>
</dbReference>
<accession>A0A2S7EYP9</accession>